<reference evidence="1" key="1">
    <citation type="journal article" date="2021" name="PeerJ">
        <title>Extensive microbial diversity within the chicken gut microbiome revealed by metagenomics and culture.</title>
        <authorList>
            <person name="Gilroy R."/>
            <person name="Ravi A."/>
            <person name="Getino M."/>
            <person name="Pursley I."/>
            <person name="Horton D.L."/>
            <person name="Alikhan N.F."/>
            <person name="Baker D."/>
            <person name="Gharbi K."/>
            <person name="Hall N."/>
            <person name="Watson M."/>
            <person name="Adriaenssens E.M."/>
            <person name="Foster-Nyarko E."/>
            <person name="Jarju S."/>
            <person name="Secka A."/>
            <person name="Antonio M."/>
            <person name="Oren A."/>
            <person name="Chaudhuri R.R."/>
            <person name="La Ragione R."/>
            <person name="Hildebrand F."/>
            <person name="Pallen M.J."/>
        </authorList>
    </citation>
    <scope>NUCLEOTIDE SEQUENCE</scope>
    <source>
        <strain evidence="1">CHK179-5677</strain>
    </source>
</reference>
<sequence length="197" mass="22326">MKTVITIGREYGSGGRLVAKKLSEALDIPFYDKEVIQGVVKKTGFAENFVRDAERRPTNSFIYDLYFSAQSLSTQDQVFIAQSGVIKDLASKGGCVIVGRCADYILREHKDLLRVFIYAPMEERIRRAVEEYGDNESNMESFVTRKDKQRASYYNYFTSVRWGDRKSYDLCINSALGLDTAVELIRTAALAREGQGK</sequence>
<accession>A0A921SRU4</accession>
<dbReference type="RefSeq" id="WP_295368031.1">
    <property type="nucleotide sequence ID" value="NZ_DYUC01000020.1"/>
</dbReference>
<evidence type="ECO:0000313" key="1">
    <source>
        <dbReference type="EMBL" id="HJG85851.1"/>
    </source>
</evidence>
<dbReference type="EMBL" id="DYUC01000020">
    <property type="protein sequence ID" value="HJG85851.1"/>
    <property type="molecule type" value="Genomic_DNA"/>
</dbReference>
<dbReference type="GO" id="GO:0016301">
    <property type="term" value="F:kinase activity"/>
    <property type="evidence" value="ECO:0007669"/>
    <property type="project" value="UniProtKB-KW"/>
</dbReference>
<dbReference type="Pfam" id="PF13189">
    <property type="entry name" value="Cytidylate_kin2"/>
    <property type="match status" value="1"/>
</dbReference>
<keyword evidence="1" id="KW-0808">Transferase</keyword>
<comment type="caution">
    <text evidence="1">The sequence shown here is derived from an EMBL/GenBank/DDBJ whole genome shotgun (WGS) entry which is preliminary data.</text>
</comment>
<dbReference type="InterPro" id="IPR027417">
    <property type="entry name" value="P-loop_NTPase"/>
</dbReference>
<dbReference type="Proteomes" id="UP000760668">
    <property type="component" value="Unassembled WGS sequence"/>
</dbReference>
<dbReference type="SUPFAM" id="SSF52540">
    <property type="entry name" value="P-loop containing nucleoside triphosphate hydrolases"/>
    <property type="match status" value="1"/>
</dbReference>
<keyword evidence="1" id="KW-0418">Kinase</keyword>
<organism evidence="1 2">
    <name type="scientific">Pseudoflavonifractor capillosus</name>
    <dbReference type="NCBI Taxonomy" id="106588"/>
    <lineage>
        <taxon>Bacteria</taxon>
        <taxon>Bacillati</taxon>
        <taxon>Bacillota</taxon>
        <taxon>Clostridia</taxon>
        <taxon>Eubacteriales</taxon>
        <taxon>Oscillospiraceae</taxon>
        <taxon>Pseudoflavonifractor</taxon>
    </lineage>
</organism>
<name>A0A921SRU4_9FIRM</name>
<evidence type="ECO:0000313" key="2">
    <source>
        <dbReference type="Proteomes" id="UP000760668"/>
    </source>
</evidence>
<dbReference type="Gene3D" id="3.40.50.300">
    <property type="entry name" value="P-loop containing nucleotide triphosphate hydrolases"/>
    <property type="match status" value="1"/>
</dbReference>
<proteinExistence type="predicted"/>
<dbReference type="AlphaFoldDB" id="A0A921SRU4"/>
<reference evidence="1" key="2">
    <citation type="submission" date="2021-09" db="EMBL/GenBank/DDBJ databases">
        <authorList>
            <person name="Gilroy R."/>
        </authorList>
    </citation>
    <scope>NUCLEOTIDE SEQUENCE</scope>
    <source>
        <strain evidence="1">CHK179-5677</strain>
    </source>
</reference>
<protein>
    <submittedName>
        <fullName evidence="1">Cytidylate kinase-like family protein</fullName>
    </submittedName>
</protein>
<gene>
    <name evidence="1" type="ORF">K8V01_02290</name>
</gene>